<dbReference type="Proteomes" id="UP000594263">
    <property type="component" value="Unplaced"/>
</dbReference>
<proteinExistence type="predicted"/>
<keyword evidence="2" id="KW-1185">Reference proteome</keyword>
<dbReference type="PANTHER" id="PTHR28309:SF1">
    <property type="entry name" value="REQUIRED FOR EXCISION 1-B DOMAIN-CONTAINING PROTEIN"/>
    <property type="match status" value="1"/>
</dbReference>
<evidence type="ECO:0000313" key="2">
    <source>
        <dbReference type="Proteomes" id="UP000594263"/>
    </source>
</evidence>
<dbReference type="Gramene" id="Kaladp0020s0055.1.v1.1">
    <property type="protein sequence ID" value="Kaladp0020s0055.1.v1.1"/>
    <property type="gene ID" value="Kaladp0020s0055.v1.1"/>
</dbReference>
<reference evidence="1" key="1">
    <citation type="submission" date="2021-01" db="UniProtKB">
        <authorList>
            <consortium name="EnsemblPlants"/>
        </authorList>
    </citation>
    <scope>IDENTIFICATION</scope>
</reference>
<protein>
    <submittedName>
        <fullName evidence="1">Uncharacterized protein</fullName>
    </submittedName>
</protein>
<dbReference type="AlphaFoldDB" id="A0A7N0ZRS9"/>
<dbReference type="InterPro" id="IPR039491">
    <property type="entry name" value="REX1-B"/>
</dbReference>
<sequence length="203" mass="22864">MGNMREDFERKMVISSDADKSVAVVALLRQFLAVQQTRAEAYARLRSGFAEYMASAGGELAYQQLCTRITQDFNDCSKQVIQIESLLSTPDYSRNDLAQLLRSIQIQEKDKLNLTATIQVLKKAGRPSERIVSHNSCQLKGPTEHRCAHVQEITIEQGTEEAEVDAEYDDALKDAIRGVQNAITTINEHLDEIRYEIASIEEK</sequence>
<accession>A0A7N0ZRS9</accession>
<dbReference type="Pfam" id="PF14966">
    <property type="entry name" value="DNA_repr_REX1B"/>
    <property type="match status" value="1"/>
</dbReference>
<evidence type="ECO:0000313" key="1">
    <source>
        <dbReference type="EnsemblPlants" id="Kaladp0020s0055.1.v1.1"/>
    </source>
</evidence>
<name>A0A7N0ZRS9_KALFE</name>
<organism evidence="1 2">
    <name type="scientific">Kalanchoe fedtschenkoi</name>
    <name type="common">Lavender scallops</name>
    <name type="synonym">South American air plant</name>
    <dbReference type="NCBI Taxonomy" id="63787"/>
    <lineage>
        <taxon>Eukaryota</taxon>
        <taxon>Viridiplantae</taxon>
        <taxon>Streptophyta</taxon>
        <taxon>Embryophyta</taxon>
        <taxon>Tracheophyta</taxon>
        <taxon>Spermatophyta</taxon>
        <taxon>Magnoliopsida</taxon>
        <taxon>eudicotyledons</taxon>
        <taxon>Gunneridae</taxon>
        <taxon>Pentapetalae</taxon>
        <taxon>Saxifragales</taxon>
        <taxon>Crassulaceae</taxon>
        <taxon>Kalanchoe</taxon>
    </lineage>
</organism>
<dbReference type="PANTHER" id="PTHR28309">
    <property type="entry name" value="REQUIRED FOR EXCISION 1-B DOMAIN-CONTAINING PROTEIN"/>
    <property type="match status" value="1"/>
</dbReference>
<dbReference type="EnsemblPlants" id="Kaladp0020s0055.1.v1.1">
    <property type="protein sequence ID" value="Kaladp0020s0055.1.v1.1"/>
    <property type="gene ID" value="Kaladp0020s0055.v1.1"/>
</dbReference>
<dbReference type="OMA" id="LCNEITV"/>